<evidence type="ECO:0000313" key="2">
    <source>
        <dbReference type="Proteomes" id="UP001626536"/>
    </source>
</evidence>
<dbReference type="Proteomes" id="UP001626536">
    <property type="component" value="Chromosome"/>
</dbReference>
<dbReference type="RefSeq" id="WP_407337813.1">
    <property type="nucleotide sequence ID" value="NZ_CP136862.1"/>
</dbReference>
<protein>
    <submittedName>
        <fullName evidence="1">Uncharacterized protein</fullName>
    </submittedName>
</protein>
<reference evidence="1 2" key="1">
    <citation type="submission" date="2023-10" db="EMBL/GenBank/DDBJ databases">
        <title>Novel methanotroph of the genus Methylocapsa from a subarctic wetland.</title>
        <authorList>
            <person name="Belova S.E."/>
            <person name="Oshkin I.Y."/>
            <person name="Miroshnikov K."/>
            <person name="Dedysh S.N."/>
        </authorList>
    </citation>
    <scope>NUCLEOTIDE SEQUENCE [LARGE SCALE GENOMIC DNA]</scope>
    <source>
        <strain evidence="1 2">RX1</strain>
    </source>
</reference>
<organism evidence="1 2">
    <name type="scientific">Methylocapsa polymorpha</name>
    <dbReference type="NCBI Taxonomy" id="3080828"/>
    <lineage>
        <taxon>Bacteria</taxon>
        <taxon>Pseudomonadati</taxon>
        <taxon>Pseudomonadota</taxon>
        <taxon>Alphaproteobacteria</taxon>
        <taxon>Hyphomicrobiales</taxon>
        <taxon>Beijerinckiaceae</taxon>
        <taxon>Methylocapsa</taxon>
    </lineage>
</organism>
<gene>
    <name evidence="1" type="ORF">RZS28_11050</name>
</gene>
<dbReference type="EMBL" id="CP136862">
    <property type="protein sequence ID" value="WOJ88376.1"/>
    <property type="molecule type" value="Genomic_DNA"/>
</dbReference>
<proteinExistence type="predicted"/>
<name>A0ABZ0HNA3_9HYPH</name>
<evidence type="ECO:0000313" key="1">
    <source>
        <dbReference type="EMBL" id="WOJ88376.1"/>
    </source>
</evidence>
<keyword evidence="2" id="KW-1185">Reference proteome</keyword>
<accession>A0ABZ0HNA3</accession>
<sequence length="295" mass="31415">MSLLSNTQGSPERVWSVLTALATFGGQSRAELESLLNPGSLKAGVTTLVNTANVRQVISAASSLGGVDGDRSSVSTHVGVAVIDQPSMSDWVHDVLCGIESSAKDAVVLETYAWLIARSERMGSMSWIYELTAESFADQAAAGLIGDDDDGGKKMNKEKVVAWRRWLVFLGLATAMPAPMPANPSPAARIHRELQRASAQGSMQSADEFLGLLSERMPYLDRGRLYLQACERLSQPSSPRRLSPVLSAALRELQDEGALDLQQLGDSPDVVSLSPDPTHPTQGFVQVSIAAGPAS</sequence>